<feature type="transmembrane region" description="Helical" evidence="5">
    <location>
        <begin position="7"/>
        <end position="27"/>
    </location>
</feature>
<accession>A0AAJ1QEH8</accession>
<evidence type="ECO:0000313" key="7">
    <source>
        <dbReference type="Proteomes" id="UP001170959"/>
    </source>
</evidence>
<gene>
    <name evidence="6" type="ORF">HX001_08705</name>
</gene>
<evidence type="ECO:0000256" key="5">
    <source>
        <dbReference type="SAM" id="Phobius"/>
    </source>
</evidence>
<reference evidence="6" key="2">
    <citation type="journal article" date="2022" name="Sci. Total Environ.">
        <title>Prevalence, transmission, and molecular epidemiology of tet(X)-positive bacteria among humans, animals, and environmental niches in China: An epidemiological, and genomic-based study.</title>
        <authorList>
            <person name="Dong N."/>
            <person name="Zeng Y."/>
            <person name="Cai C."/>
            <person name="Sun C."/>
            <person name="Lu J."/>
            <person name="Liu C."/>
            <person name="Zhou H."/>
            <person name="Sun Q."/>
            <person name="Shu L."/>
            <person name="Wang H."/>
            <person name="Wang Y."/>
            <person name="Wang S."/>
            <person name="Wu C."/>
            <person name="Chan E.W."/>
            <person name="Chen G."/>
            <person name="Shen Z."/>
            <person name="Chen S."/>
            <person name="Zhang R."/>
        </authorList>
    </citation>
    <scope>NUCLEOTIDE SEQUENCE</scope>
    <source>
        <strain evidence="6">R655-4</strain>
    </source>
</reference>
<comment type="caution">
    <text evidence="6">The sequence shown here is derived from an EMBL/GenBank/DDBJ whole genome shotgun (WGS) entry which is preliminary data.</text>
</comment>
<dbReference type="GO" id="GO:0016020">
    <property type="term" value="C:membrane"/>
    <property type="evidence" value="ECO:0007669"/>
    <property type="project" value="UniProtKB-SubCell"/>
</dbReference>
<dbReference type="Pfam" id="PF07681">
    <property type="entry name" value="DoxX"/>
    <property type="match status" value="1"/>
</dbReference>
<dbReference type="Proteomes" id="UP001170959">
    <property type="component" value="Unassembled WGS sequence"/>
</dbReference>
<name>A0AAJ1QEH8_9FLAO</name>
<feature type="transmembrane region" description="Helical" evidence="5">
    <location>
        <begin position="100"/>
        <end position="117"/>
    </location>
</feature>
<evidence type="ECO:0000256" key="3">
    <source>
        <dbReference type="ARBA" id="ARBA00022989"/>
    </source>
</evidence>
<keyword evidence="4 5" id="KW-0472">Membrane</keyword>
<dbReference type="RefSeq" id="WP_286492985.1">
    <property type="nucleotide sequence ID" value="NZ_JACAGJ010000004.1"/>
</dbReference>
<feature type="transmembrane region" description="Helical" evidence="5">
    <location>
        <begin position="47"/>
        <end position="68"/>
    </location>
</feature>
<reference evidence="6" key="1">
    <citation type="submission" date="2020-06" db="EMBL/GenBank/DDBJ databases">
        <authorList>
            <person name="Dong N."/>
        </authorList>
    </citation>
    <scope>NUCLEOTIDE SEQUENCE</scope>
    <source>
        <strain evidence="6">R655-4</strain>
    </source>
</reference>
<dbReference type="InterPro" id="IPR032808">
    <property type="entry name" value="DoxX"/>
</dbReference>
<dbReference type="EMBL" id="JACAGJ010000004">
    <property type="protein sequence ID" value="MDM1072569.1"/>
    <property type="molecule type" value="Genomic_DNA"/>
</dbReference>
<protein>
    <submittedName>
        <fullName evidence="6">DoxX family membrane protein</fullName>
    </submittedName>
</protein>
<keyword evidence="3 5" id="KW-1133">Transmembrane helix</keyword>
<evidence type="ECO:0000256" key="2">
    <source>
        <dbReference type="ARBA" id="ARBA00022692"/>
    </source>
</evidence>
<comment type="subcellular location">
    <subcellularLocation>
        <location evidence="1">Membrane</location>
        <topology evidence="1">Multi-pass membrane protein</topology>
    </subcellularLocation>
</comment>
<evidence type="ECO:0000256" key="4">
    <source>
        <dbReference type="ARBA" id="ARBA00023136"/>
    </source>
</evidence>
<keyword evidence="2 5" id="KW-0812">Transmembrane</keyword>
<evidence type="ECO:0000256" key="1">
    <source>
        <dbReference type="ARBA" id="ARBA00004141"/>
    </source>
</evidence>
<dbReference type="AlphaFoldDB" id="A0AAJ1QEH8"/>
<sequence length="131" mass="14584">MDRTAYVLLRLGIGISMFGHGVVRLPKLEAFSGWMVRSFEKSFLPEFLVTPFSYVLPIAEFLVGLLLLAGLFTRAALVSGAVIVLLLLFGTSMIENWEALPSQLIHLAFFAVLLQYFKANTFALDNLISKK</sequence>
<evidence type="ECO:0000313" key="6">
    <source>
        <dbReference type="EMBL" id="MDM1072569.1"/>
    </source>
</evidence>
<feature type="transmembrane region" description="Helical" evidence="5">
    <location>
        <begin position="75"/>
        <end position="94"/>
    </location>
</feature>
<proteinExistence type="predicted"/>
<organism evidence="6 7">
    <name type="scientific">Empedobacter brevis</name>
    <dbReference type="NCBI Taxonomy" id="247"/>
    <lineage>
        <taxon>Bacteria</taxon>
        <taxon>Pseudomonadati</taxon>
        <taxon>Bacteroidota</taxon>
        <taxon>Flavobacteriia</taxon>
        <taxon>Flavobacteriales</taxon>
        <taxon>Weeksellaceae</taxon>
        <taxon>Empedobacter</taxon>
    </lineage>
</organism>